<reference evidence="1 2" key="1">
    <citation type="submission" date="2018-09" db="EMBL/GenBank/DDBJ databases">
        <title>A high-quality reference genome of wild soybean provides a powerful tool to mine soybean genomes.</title>
        <authorList>
            <person name="Xie M."/>
            <person name="Chung C.Y.L."/>
            <person name="Li M.-W."/>
            <person name="Wong F.-L."/>
            <person name="Chan T.-F."/>
            <person name="Lam H.-M."/>
        </authorList>
    </citation>
    <scope>NUCLEOTIDE SEQUENCE [LARGE SCALE GENOMIC DNA]</scope>
    <source>
        <strain evidence="2">cv. W05</strain>
        <tissue evidence="1">Hypocotyl of etiolated seedlings</tissue>
    </source>
</reference>
<evidence type="ECO:0008006" key="3">
    <source>
        <dbReference type="Google" id="ProtNLM"/>
    </source>
</evidence>
<keyword evidence="2" id="KW-1185">Reference proteome</keyword>
<protein>
    <recommendedName>
        <fullName evidence="3">Hexosyltransferase</fullName>
    </recommendedName>
</protein>
<organism evidence="1 2">
    <name type="scientific">Glycine soja</name>
    <name type="common">Wild soybean</name>
    <dbReference type="NCBI Taxonomy" id="3848"/>
    <lineage>
        <taxon>Eukaryota</taxon>
        <taxon>Viridiplantae</taxon>
        <taxon>Streptophyta</taxon>
        <taxon>Embryophyta</taxon>
        <taxon>Tracheophyta</taxon>
        <taxon>Spermatophyta</taxon>
        <taxon>Magnoliopsida</taxon>
        <taxon>eudicotyledons</taxon>
        <taxon>Gunneridae</taxon>
        <taxon>Pentapetalae</taxon>
        <taxon>rosids</taxon>
        <taxon>fabids</taxon>
        <taxon>Fabales</taxon>
        <taxon>Fabaceae</taxon>
        <taxon>Papilionoideae</taxon>
        <taxon>50 kb inversion clade</taxon>
        <taxon>NPAAA clade</taxon>
        <taxon>indigoferoid/millettioid clade</taxon>
        <taxon>Phaseoleae</taxon>
        <taxon>Glycine</taxon>
        <taxon>Glycine subgen. Soja</taxon>
    </lineage>
</organism>
<dbReference type="Proteomes" id="UP000289340">
    <property type="component" value="Chromosome 12"/>
</dbReference>
<proteinExistence type="predicted"/>
<evidence type="ECO:0000313" key="2">
    <source>
        <dbReference type="Proteomes" id="UP000289340"/>
    </source>
</evidence>
<comment type="caution">
    <text evidence="1">The sequence shown here is derived from an EMBL/GenBank/DDBJ whole genome shotgun (WGS) entry which is preliminary data.</text>
</comment>
<sequence>MVYNMEENINITVNNRCLFAKAQTRPSLSLSLSFTVHVPTLNHLSTTPTTTFTTSLHPFNLFCFSSPKSRDEMNEKTDVADVASTAMSRPMVSLEEATGLAFRLAFFKAAYALFEADFCVKADDDIYLRPGLCNPEKRMLELHQTESCTQSPTVDSGE</sequence>
<dbReference type="AlphaFoldDB" id="A0A445HUF4"/>
<name>A0A445HUF4_GLYSO</name>
<dbReference type="EMBL" id="QZWG01000012">
    <property type="protein sequence ID" value="RZB77201.1"/>
    <property type="molecule type" value="Genomic_DNA"/>
</dbReference>
<accession>A0A445HUF4</accession>
<gene>
    <name evidence="1" type="ORF">D0Y65_035229</name>
</gene>
<evidence type="ECO:0000313" key="1">
    <source>
        <dbReference type="EMBL" id="RZB77201.1"/>
    </source>
</evidence>